<dbReference type="Gene3D" id="3.40.50.720">
    <property type="entry name" value="NAD(P)-binding Rossmann-like Domain"/>
    <property type="match status" value="1"/>
</dbReference>
<dbReference type="Proteomes" id="UP000315369">
    <property type="component" value="Unassembled WGS sequence"/>
</dbReference>
<organism evidence="1 2">
    <name type="scientific">Myxococcus llanfairpwllgwyngyllgogerychwyrndrobwllllantysiliogogogochensis</name>
    <dbReference type="NCBI Taxonomy" id="2590453"/>
    <lineage>
        <taxon>Bacteria</taxon>
        <taxon>Pseudomonadati</taxon>
        <taxon>Myxococcota</taxon>
        <taxon>Myxococcia</taxon>
        <taxon>Myxococcales</taxon>
        <taxon>Cystobacterineae</taxon>
        <taxon>Myxococcaceae</taxon>
        <taxon>Myxococcus</taxon>
    </lineage>
</organism>
<accession>A0A540X7X5</accession>
<evidence type="ECO:0000313" key="1">
    <source>
        <dbReference type="EMBL" id="TQF17395.1"/>
    </source>
</evidence>
<gene>
    <name evidence="1" type="ORF">FJV41_03675</name>
</gene>
<keyword evidence="2" id="KW-1185">Reference proteome</keyword>
<evidence type="ECO:0000313" key="2">
    <source>
        <dbReference type="Proteomes" id="UP000315369"/>
    </source>
</evidence>
<dbReference type="SUPFAM" id="SSF51735">
    <property type="entry name" value="NAD(P)-binding Rossmann-fold domains"/>
    <property type="match status" value="1"/>
</dbReference>
<name>A0A540X7X5_9BACT</name>
<reference evidence="1 2" key="1">
    <citation type="submission" date="2019-06" db="EMBL/GenBank/DDBJ databases">
        <authorList>
            <person name="Livingstone P."/>
            <person name="Whitworth D."/>
        </authorList>
    </citation>
    <scope>NUCLEOTIDE SEQUENCE [LARGE SCALE GENOMIC DNA]</scope>
    <source>
        <strain evidence="1 2">AM401</strain>
    </source>
</reference>
<dbReference type="AlphaFoldDB" id="A0A540X7X5"/>
<protein>
    <submittedName>
        <fullName evidence="1">Saccharopine dehydrogenase</fullName>
    </submittedName>
</protein>
<dbReference type="PANTHER" id="PTHR43796">
    <property type="entry name" value="CARBOXYNORSPERMIDINE SYNTHASE"/>
    <property type="match status" value="1"/>
</dbReference>
<comment type="caution">
    <text evidence="1">The sequence shown here is derived from an EMBL/GenBank/DDBJ whole genome shotgun (WGS) entry which is preliminary data.</text>
</comment>
<sequence>MVSEGSVVLVGGYGVVGARLARLLRERHPGLPLVIAGRRLEPARELAAQLGGAEGVALDIRAPSPLAALGVKPRAVVSLVNDPEDHLLMSAARDGIPVLDITRWTSRVRAAVLRLSGTPPRGPVMLGSAWMAGLVPRLVAMAARRLGRLEHVDVGIRFALADEAGPDSLEYMDRLGLSFDVTERGQERQVLPLTDGRRVTFSDGRSTRVFRLDTPEQATLPMVLGARGVATRLGFDSGSATWSLVVLQRLGILRLLQHPRLTPLRRALLATSGTGGEAAWLADLEGEHGRTRIEVVDPKGQAHLTAVGALLGVERLLGLDGAPPPSSGVWFPEHEPRPEQMLATLRACGVTVRLDEVASSAEVPTRKAA</sequence>
<dbReference type="OrthoDB" id="3518805at2"/>
<dbReference type="PANTHER" id="PTHR43796:SF2">
    <property type="entry name" value="CARBOXYNORSPERMIDINE SYNTHASE"/>
    <property type="match status" value="1"/>
</dbReference>
<dbReference type="RefSeq" id="WP_141640996.1">
    <property type="nucleotide sequence ID" value="NZ_VIFM01000008.1"/>
</dbReference>
<dbReference type="EMBL" id="VIFM01000008">
    <property type="protein sequence ID" value="TQF17395.1"/>
    <property type="molecule type" value="Genomic_DNA"/>
</dbReference>
<proteinExistence type="predicted"/>
<dbReference type="InterPro" id="IPR036291">
    <property type="entry name" value="NAD(P)-bd_dom_sf"/>
</dbReference>